<organism evidence="2 3">
    <name type="scientific">Candidatus Pantoea deserta</name>
    <dbReference type="NCBI Taxonomy" id="1869313"/>
    <lineage>
        <taxon>Bacteria</taxon>
        <taxon>Pseudomonadati</taxon>
        <taxon>Pseudomonadota</taxon>
        <taxon>Gammaproteobacteria</taxon>
        <taxon>Enterobacterales</taxon>
        <taxon>Erwiniaceae</taxon>
        <taxon>Pantoea</taxon>
    </lineage>
</organism>
<proteinExistence type="predicted"/>
<reference evidence="2 3" key="1">
    <citation type="submission" date="2018-11" db="EMBL/GenBank/DDBJ databases">
        <title>Whole genome sequencing of Pantoea sp. RIT388.</title>
        <authorList>
            <person name="Gan H.M."/>
            <person name="Hudson A.O."/>
        </authorList>
    </citation>
    <scope>NUCLEOTIDE SEQUENCE [LARGE SCALE GENOMIC DNA]</scope>
    <source>
        <strain evidence="2 3">RIT388</strain>
    </source>
</reference>
<dbReference type="EMBL" id="RMVG01000002">
    <property type="protein sequence ID" value="RPE03494.1"/>
    <property type="molecule type" value="Genomic_DNA"/>
</dbReference>
<accession>A0A3N4PVH3</accession>
<evidence type="ECO:0000313" key="2">
    <source>
        <dbReference type="EMBL" id="RPE03494.1"/>
    </source>
</evidence>
<comment type="caution">
    <text evidence="2">The sequence shown here is derived from an EMBL/GenBank/DDBJ whole genome shotgun (WGS) entry which is preliminary data.</text>
</comment>
<dbReference type="AlphaFoldDB" id="A0A3N4PVH3"/>
<keyword evidence="3" id="KW-1185">Reference proteome</keyword>
<dbReference type="Proteomes" id="UP000281332">
    <property type="component" value="Unassembled WGS sequence"/>
</dbReference>
<name>A0A3N4PVH3_9GAMM</name>
<gene>
    <name evidence="2" type="ORF">BBB56_03095</name>
</gene>
<feature type="region of interest" description="Disordered" evidence="1">
    <location>
        <begin position="53"/>
        <end position="72"/>
    </location>
</feature>
<protein>
    <submittedName>
        <fullName evidence="2">Uncharacterized protein</fullName>
    </submittedName>
</protein>
<evidence type="ECO:0000256" key="1">
    <source>
        <dbReference type="SAM" id="MobiDB-lite"/>
    </source>
</evidence>
<evidence type="ECO:0000313" key="3">
    <source>
        <dbReference type="Proteomes" id="UP000281332"/>
    </source>
</evidence>
<sequence length="72" mass="7915">MLWRTVLMSLRGGDGTSAQGSLERLCDRRVPRVRGGAGKEERDADEAALVYQTPRGKRSVAAARGGDRDQNW</sequence>